<dbReference type="InterPro" id="IPR005856">
    <property type="entry name" value="Cys_synth"/>
</dbReference>
<evidence type="ECO:0000256" key="7">
    <source>
        <dbReference type="PIRSR" id="PIRSR605856-50"/>
    </source>
</evidence>
<evidence type="ECO:0000256" key="8">
    <source>
        <dbReference type="PIRSR" id="PIRSR605856-51"/>
    </source>
</evidence>
<dbReference type="EMBL" id="JBGFUD010004058">
    <property type="protein sequence ID" value="MFH4979321.1"/>
    <property type="molecule type" value="Genomic_DNA"/>
</dbReference>
<organism evidence="11 12">
    <name type="scientific">Gnathostoma spinigerum</name>
    <dbReference type="NCBI Taxonomy" id="75299"/>
    <lineage>
        <taxon>Eukaryota</taxon>
        <taxon>Metazoa</taxon>
        <taxon>Ecdysozoa</taxon>
        <taxon>Nematoda</taxon>
        <taxon>Chromadorea</taxon>
        <taxon>Rhabditida</taxon>
        <taxon>Spirurina</taxon>
        <taxon>Gnathostomatomorpha</taxon>
        <taxon>Gnathostomatoidea</taxon>
        <taxon>Gnathostomatidae</taxon>
        <taxon>Gnathostoma</taxon>
    </lineage>
</organism>
<dbReference type="NCBIfam" id="TIGR01136">
    <property type="entry name" value="cysKM"/>
    <property type="match status" value="1"/>
</dbReference>
<evidence type="ECO:0000256" key="6">
    <source>
        <dbReference type="ARBA" id="ARBA00023192"/>
    </source>
</evidence>
<dbReference type="CDD" id="cd01561">
    <property type="entry name" value="CBS_like"/>
    <property type="match status" value="1"/>
</dbReference>
<accession>A0ABD6EJ94</accession>
<comment type="catalytic activity">
    <reaction evidence="9">
        <text>O-acetyl-L-serine + hydrogen sulfide = L-cysteine + acetate</text>
        <dbReference type="Rhea" id="RHEA:14829"/>
        <dbReference type="ChEBI" id="CHEBI:29919"/>
        <dbReference type="ChEBI" id="CHEBI:30089"/>
        <dbReference type="ChEBI" id="CHEBI:35235"/>
        <dbReference type="ChEBI" id="CHEBI:58340"/>
        <dbReference type="EC" id="2.5.1.47"/>
    </reaction>
</comment>
<dbReference type="InterPro" id="IPR005859">
    <property type="entry name" value="CysK"/>
</dbReference>
<dbReference type="InterPro" id="IPR036052">
    <property type="entry name" value="TrpB-like_PALP_sf"/>
</dbReference>
<dbReference type="GO" id="GO:0006535">
    <property type="term" value="P:cysteine biosynthetic process from serine"/>
    <property type="evidence" value="ECO:0007669"/>
    <property type="project" value="UniProtKB-UniRule"/>
</dbReference>
<dbReference type="SUPFAM" id="SSF53686">
    <property type="entry name" value="Tryptophan synthase beta subunit-like PLP-dependent enzymes"/>
    <property type="match status" value="1"/>
</dbReference>
<evidence type="ECO:0000256" key="1">
    <source>
        <dbReference type="ARBA" id="ARBA00001933"/>
    </source>
</evidence>
<evidence type="ECO:0000256" key="5">
    <source>
        <dbReference type="ARBA" id="ARBA00022898"/>
    </source>
</evidence>
<dbReference type="NCBIfam" id="TIGR01139">
    <property type="entry name" value="cysK"/>
    <property type="match status" value="1"/>
</dbReference>
<dbReference type="InterPro" id="IPR050214">
    <property type="entry name" value="Cys_Synth/Cystath_Beta-Synth"/>
</dbReference>
<evidence type="ECO:0000256" key="2">
    <source>
        <dbReference type="ARBA" id="ARBA00007103"/>
    </source>
</evidence>
<proteinExistence type="inferred from homology"/>
<dbReference type="Pfam" id="PF00291">
    <property type="entry name" value="PALP"/>
    <property type="match status" value="1"/>
</dbReference>
<dbReference type="Proteomes" id="UP001608902">
    <property type="component" value="Unassembled WGS sequence"/>
</dbReference>
<comment type="cofactor">
    <cofactor evidence="1 7 9">
        <name>pyridoxal 5'-phosphate</name>
        <dbReference type="ChEBI" id="CHEBI:597326"/>
    </cofactor>
</comment>
<keyword evidence="4 9" id="KW-0808">Transferase</keyword>
<evidence type="ECO:0000313" key="12">
    <source>
        <dbReference type="Proteomes" id="UP001608902"/>
    </source>
</evidence>
<dbReference type="FunFam" id="3.40.50.1100:FF:000006">
    <property type="entry name" value="Cysteine synthase"/>
    <property type="match status" value="1"/>
</dbReference>
<keyword evidence="12" id="KW-1185">Reference proteome</keyword>
<reference evidence="11 12" key="1">
    <citation type="submission" date="2024-08" db="EMBL/GenBank/DDBJ databases">
        <title>Gnathostoma spinigerum genome.</title>
        <authorList>
            <person name="Gonzalez-Bertolin B."/>
            <person name="Monzon S."/>
            <person name="Zaballos A."/>
            <person name="Jimenez P."/>
            <person name="Dekumyoy P."/>
            <person name="Varona S."/>
            <person name="Cuesta I."/>
            <person name="Sumanam S."/>
            <person name="Adisakwattana P."/>
            <person name="Gasser R.B."/>
            <person name="Hernandez-Gonzalez A."/>
            <person name="Young N.D."/>
            <person name="Perteguer M.J."/>
        </authorList>
    </citation>
    <scope>NUCLEOTIDE SEQUENCE [LARGE SCALE GENOMIC DNA]</scope>
    <source>
        <strain evidence="11">AL3</strain>
        <tissue evidence="11">Liver</tissue>
    </source>
</reference>
<dbReference type="AlphaFoldDB" id="A0ABD6EJ94"/>
<protein>
    <recommendedName>
        <fullName evidence="9">Cysteine synthase</fullName>
        <ecNumber evidence="9">2.5.1.47</ecNumber>
    </recommendedName>
</protein>
<evidence type="ECO:0000259" key="10">
    <source>
        <dbReference type="Pfam" id="PF00291"/>
    </source>
</evidence>
<comment type="caution">
    <text evidence="11">The sequence shown here is derived from an EMBL/GenBank/DDBJ whole genome shotgun (WGS) entry which is preliminary data.</text>
</comment>
<keyword evidence="6 9" id="KW-0198">Cysteine biosynthesis</keyword>
<dbReference type="GO" id="GO:0004124">
    <property type="term" value="F:cysteine synthase activity"/>
    <property type="evidence" value="ECO:0007669"/>
    <property type="project" value="UniProtKB-UniRule"/>
</dbReference>
<feature type="binding site" evidence="7">
    <location>
        <position position="79"/>
    </location>
    <ligand>
        <name>pyridoxal 5'-phosphate</name>
        <dbReference type="ChEBI" id="CHEBI:597326"/>
    </ligand>
</feature>
<dbReference type="InterPro" id="IPR001926">
    <property type="entry name" value="TrpB-like_PALP"/>
</dbReference>
<dbReference type="Gene3D" id="3.40.50.1100">
    <property type="match status" value="2"/>
</dbReference>
<keyword evidence="5 7" id="KW-0663">Pyridoxal phosphate</keyword>
<dbReference type="PROSITE" id="PS00901">
    <property type="entry name" value="CYS_SYNTHASE"/>
    <property type="match status" value="1"/>
</dbReference>
<evidence type="ECO:0000256" key="3">
    <source>
        <dbReference type="ARBA" id="ARBA00022605"/>
    </source>
</evidence>
<keyword evidence="3 9" id="KW-0028">Amino-acid biosynthesis</keyword>
<feature type="modified residue" description="N6-(pyridoxal phosphate)lysine" evidence="8">
    <location>
        <position position="48"/>
    </location>
</feature>
<gene>
    <name evidence="11" type="ORF">AB6A40_006030</name>
</gene>
<dbReference type="EC" id="2.5.1.47" evidence="9"/>
<dbReference type="InterPro" id="IPR001216">
    <property type="entry name" value="P-phosphate_BS"/>
</dbReference>
<evidence type="ECO:0000313" key="11">
    <source>
        <dbReference type="EMBL" id="MFH4979321.1"/>
    </source>
</evidence>
<evidence type="ECO:0000256" key="9">
    <source>
        <dbReference type="RuleBase" id="RU003985"/>
    </source>
</evidence>
<feature type="binding site" evidence="7">
    <location>
        <begin position="183"/>
        <end position="187"/>
    </location>
    <ligand>
        <name>pyridoxal 5'-phosphate</name>
        <dbReference type="ChEBI" id="CHEBI:597326"/>
    </ligand>
</feature>
<feature type="domain" description="Tryptophan synthase beta chain-like PALP" evidence="10">
    <location>
        <begin position="14"/>
        <end position="298"/>
    </location>
</feature>
<dbReference type="PANTHER" id="PTHR10314">
    <property type="entry name" value="CYSTATHIONINE BETA-SYNTHASE"/>
    <property type="match status" value="1"/>
</dbReference>
<evidence type="ECO:0000256" key="4">
    <source>
        <dbReference type="ARBA" id="ARBA00022679"/>
    </source>
</evidence>
<sequence length="336" mass="35993">MASRKCIAEDACELIGNTPMVYLKKVTKGCVARVAVKLEYLNPACSIKDRIGASMILDAEKEGKIHPGVTTIIEPTSGNTGIALAFVAASRGYRVVLTMPASMSVERRTLLKAYGAEVVLTDPSKGMKAAIQRAEELAKEIPNSFVPMQFDNQSNPKIHYQTTGPEIWEQTDGKVDIFCAGVGTGGTITGVGAFLKEKKPNVKIVAVEPEESAVLSGCPPGPHNIQGIGAGFVPTILQTNIYEAVVRVHTDEAIVMARRLAQEEGLLCGISSGANVVAAINLARKPENTGKLVVTVLPSFGERYLSSMLYSTLRDEALAMGFESLEESLNKIKLEQ</sequence>
<comment type="similarity">
    <text evidence="2 9">Belongs to the cysteine synthase/cystathionine beta-synthase family.</text>
</comment>
<feature type="binding site" evidence="7">
    <location>
        <position position="271"/>
    </location>
    <ligand>
        <name>pyridoxal 5'-phosphate</name>
        <dbReference type="ChEBI" id="CHEBI:597326"/>
    </ligand>
</feature>
<name>A0ABD6EJ94_9BILA</name>